<evidence type="ECO:0000313" key="3">
    <source>
        <dbReference type="Proteomes" id="UP001234178"/>
    </source>
</evidence>
<keyword evidence="1" id="KW-0472">Membrane</keyword>
<reference evidence="2 3" key="1">
    <citation type="journal article" date="2023" name="Nucleic Acids Res.">
        <title>The hologenome of Daphnia magna reveals possible DNA methylation and microbiome-mediated evolution of the host genome.</title>
        <authorList>
            <person name="Chaturvedi A."/>
            <person name="Li X."/>
            <person name="Dhandapani V."/>
            <person name="Marshall H."/>
            <person name="Kissane S."/>
            <person name="Cuenca-Cambronero M."/>
            <person name="Asole G."/>
            <person name="Calvet F."/>
            <person name="Ruiz-Romero M."/>
            <person name="Marangio P."/>
            <person name="Guigo R."/>
            <person name="Rago D."/>
            <person name="Mirbahai L."/>
            <person name="Eastwood N."/>
            <person name="Colbourne J.K."/>
            <person name="Zhou J."/>
            <person name="Mallon E."/>
            <person name="Orsini L."/>
        </authorList>
    </citation>
    <scope>NUCLEOTIDE SEQUENCE [LARGE SCALE GENOMIC DNA]</scope>
    <source>
        <strain evidence="2">LRV0_1</strain>
    </source>
</reference>
<keyword evidence="1" id="KW-0812">Transmembrane</keyword>
<keyword evidence="3" id="KW-1185">Reference proteome</keyword>
<comment type="caution">
    <text evidence="2">The sequence shown here is derived from an EMBL/GenBank/DDBJ whole genome shotgun (WGS) entry which is preliminary data.</text>
</comment>
<evidence type="ECO:0000313" key="2">
    <source>
        <dbReference type="EMBL" id="KAK4024110.1"/>
    </source>
</evidence>
<proteinExistence type="predicted"/>
<gene>
    <name evidence="2" type="ORF">OUZ56_009498</name>
</gene>
<accession>A0ABR0AG52</accession>
<organism evidence="2 3">
    <name type="scientific">Daphnia magna</name>
    <dbReference type="NCBI Taxonomy" id="35525"/>
    <lineage>
        <taxon>Eukaryota</taxon>
        <taxon>Metazoa</taxon>
        <taxon>Ecdysozoa</taxon>
        <taxon>Arthropoda</taxon>
        <taxon>Crustacea</taxon>
        <taxon>Branchiopoda</taxon>
        <taxon>Diplostraca</taxon>
        <taxon>Cladocera</taxon>
        <taxon>Anomopoda</taxon>
        <taxon>Daphniidae</taxon>
        <taxon>Daphnia</taxon>
    </lineage>
</organism>
<evidence type="ECO:0000256" key="1">
    <source>
        <dbReference type="SAM" id="Phobius"/>
    </source>
</evidence>
<feature type="transmembrane region" description="Helical" evidence="1">
    <location>
        <begin position="20"/>
        <end position="44"/>
    </location>
</feature>
<dbReference type="EMBL" id="JAOYFB010000037">
    <property type="protein sequence ID" value="KAK4024110.1"/>
    <property type="molecule type" value="Genomic_DNA"/>
</dbReference>
<sequence length="203" mass="23236">MPHLFPDLFLVISITSAFAPFHLIVTYFFLVDIIVIGAFAISFIMTKNGELVRMCDPKLFHVILVFRGDRNTFQFHRIKNLGVHQLSEHRALVDDKTLNTRVWHPVLGIDHQMAIDDLDLDPTKFLIEMIEIDHDSFLIELIESISISINFKKQFISGFRGRLFASTSFFTTIGISTGSTCSSIFLTDIEFYYLANEGIKLNI</sequence>
<keyword evidence="1" id="KW-1133">Transmembrane helix</keyword>
<dbReference type="Proteomes" id="UP001234178">
    <property type="component" value="Unassembled WGS sequence"/>
</dbReference>
<protein>
    <submittedName>
        <fullName evidence="2">Uncharacterized protein</fullName>
    </submittedName>
</protein>
<name>A0ABR0AG52_9CRUS</name>